<organism evidence="1">
    <name type="scientific">Salmonella enterica</name>
    <name type="common">Salmonella choleraesuis</name>
    <dbReference type="NCBI Taxonomy" id="28901"/>
    <lineage>
        <taxon>Bacteria</taxon>
        <taxon>Pseudomonadati</taxon>
        <taxon>Pseudomonadota</taxon>
        <taxon>Gammaproteobacteria</taxon>
        <taxon>Enterobacterales</taxon>
        <taxon>Enterobacteriaceae</taxon>
        <taxon>Salmonella</taxon>
    </lineage>
</organism>
<dbReference type="EMBL" id="DAAVHS010000002">
    <property type="protein sequence ID" value="HAF4697558.1"/>
    <property type="molecule type" value="Genomic_DNA"/>
</dbReference>
<sequence>MKTFYDLFEINKNDVIFGLDEKTIEYILLYAKNKLKISNITPLSIRHVMKNKLQSPPSFTVKHITTAFDIVNIISTLFQKNRNKRSISEIERFLTEEFKNKTGSNVQSSEVYRQIFNALITHEKYSIDCTSKEQCSRILRERQYENNTDLGQNAAWLALRRTSKLILEEILERNGAFRHSKVHFILDGINMNSVFDTTRKGGYHHNRTGFDFITSSELRYLYRNRQRYDIQSRVIFYSHFIPNPVAPWDNPLWKNLFSEYHPSSEVKTKPSSTNPAKRVVVVVRGTSAPTASKIRRKIQNDF</sequence>
<reference evidence="1" key="1">
    <citation type="journal article" date="2018" name="Genome Biol.">
        <title>SKESA: strategic k-mer extension for scrupulous assemblies.</title>
        <authorList>
            <person name="Souvorov A."/>
            <person name="Agarwala R."/>
            <person name="Lipman D.J."/>
        </authorList>
    </citation>
    <scope>NUCLEOTIDE SEQUENCE</scope>
    <source>
        <strain evidence="1">MA.CK_98/00011163</strain>
    </source>
</reference>
<name>A0A747XJB1_SALER</name>
<proteinExistence type="predicted"/>
<accession>A0A747XJB1</accession>
<dbReference type="AlphaFoldDB" id="A0A747XJB1"/>
<comment type="caution">
    <text evidence="1">The sequence shown here is derived from an EMBL/GenBank/DDBJ whole genome shotgun (WGS) entry which is preliminary data.</text>
</comment>
<reference evidence="1" key="2">
    <citation type="submission" date="2020-02" db="EMBL/GenBank/DDBJ databases">
        <authorList>
            <consortium name="NCBI Pathogen Detection Project"/>
        </authorList>
    </citation>
    <scope>NUCLEOTIDE SEQUENCE</scope>
    <source>
        <strain evidence="1">MA.CK_98/00011163</strain>
    </source>
</reference>
<evidence type="ECO:0000313" key="1">
    <source>
        <dbReference type="EMBL" id="HAF4697558.1"/>
    </source>
</evidence>
<gene>
    <name evidence="1" type="ORF">G8O00_000914</name>
</gene>
<protein>
    <submittedName>
        <fullName evidence="1">Uncharacterized protein</fullName>
    </submittedName>
</protein>